<dbReference type="AlphaFoldDB" id="A0A7J6V0J9"/>
<name>A0A7J6V0J9_THATH</name>
<protein>
    <submittedName>
        <fullName evidence="1">Uncharacterized protein</fullName>
    </submittedName>
</protein>
<proteinExistence type="predicted"/>
<reference evidence="1 2" key="1">
    <citation type="submission" date="2020-06" db="EMBL/GenBank/DDBJ databases">
        <title>Transcriptomic and genomic resources for Thalictrum thalictroides and T. hernandezii: Facilitating candidate gene discovery in an emerging model plant lineage.</title>
        <authorList>
            <person name="Arias T."/>
            <person name="Riano-Pachon D.M."/>
            <person name="Di Stilio V.S."/>
        </authorList>
    </citation>
    <scope>NUCLEOTIDE SEQUENCE [LARGE SCALE GENOMIC DNA]</scope>
    <source>
        <strain evidence="2">cv. WT478/WT964</strain>
        <tissue evidence="1">Leaves</tissue>
    </source>
</reference>
<dbReference type="Proteomes" id="UP000554482">
    <property type="component" value="Unassembled WGS sequence"/>
</dbReference>
<organism evidence="1 2">
    <name type="scientific">Thalictrum thalictroides</name>
    <name type="common">Rue-anemone</name>
    <name type="synonym">Anemone thalictroides</name>
    <dbReference type="NCBI Taxonomy" id="46969"/>
    <lineage>
        <taxon>Eukaryota</taxon>
        <taxon>Viridiplantae</taxon>
        <taxon>Streptophyta</taxon>
        <taxon>Embryophyta</taxon>
        <taxon>Tracheophyta</taxon>
        <taxon>Spermatophyta</taxon>
        <taxon>Magnoliopsida</taxon>
        <taxon>Ranunculales</taxon>
        <taxon>Ranunculaceae</taxon>
        <taxon>Thalictroideae</taxon>
        <taxon>Thalictrum</taxon>
    </lineage>
</organism>
<sequence>MVQPGLAMEQACELGTPLRDLHRLDKEFQLMGRFLVSFRSVRTAEAQVGTETLTSKAEADAVKAGKAFHSALLGQQLTSEPVANAAIGLKVATRLGCLELAITANELAVLERKPQALPL</sequence>
<accession>A0A7J6V0J9</accession>
<evidence type="ECO:0000313" key="1">
    <source>
        <dbReference type="EMBL" id="KAF5177890.1"/>
    </source>
</evidence>
<evidence type="ECO:0000313" key="2">
    <source>
        <dbReference type="Proteomes" id="UP000554482"/>
    </source>
</evidence>
<dbReference type="EMBL" id="JABWDY010040781">
    <property type="protein sequence ID" value="KAF5177890.1"/>
    <property type="molecule type" value="Genomic_DNA"/>
</dbReference>
<keyword evidence="2" id="KW-1185">Reference proteome</keyword>
<gene>
    <name evidence="1" type="ORF">FRX31_032525</name>
</gene>
<comment type="caution">
    <text evidence="1">The sequence shown here is derived from an EMBL/GenBank/DDBJ whole genome shotgun (WGS) entry which is preliminary data.</text>
</comment>